<evidence type="ECO:0000256" key="1">
    <source>
        <dbReference type="ARBA" id="ARBA00000085"/>
    </source>
</evidence>
<dbReference type="GO" id="GO:0000155">
    <property type="term" value="F:phosphorelay sensor kinase activity"/>
    <property type="evidence" value="ECO:0007669"/>
    <property type="project" value="InterPro"/>
</dbReference>
<dbReference type="SMART" id="SM00388">
    <property type="entry name" value="HisKA"/>
    <property type="match status" value="1"/>
</dbReference>
<evidence type="ECO:0000256" key="14">
    <source>
        <dbReference type="SAM" id="Phobius"/>
    </source>
</evidence>
<keyword evidence="6" id="KW-0808">Transferase</keyword>
<evidence type="ECO:0000256" key="9">
    <source>
        <dbReference type="ARBA" id="ARBA00022777"/>
    </source>
</evidence>
<keyword evidence="9 17" id="KW-0418">Kinase</keyword>
<dbReference type="PROSITE" id="PS50885">
    <property type="entry name" value="HAMP"/>
    <property type="match status" value="1"/>
</dbReference>
<keyword evidence="12" id="KW-0902">Two-component regulatory system</keyword>
<organism evidence="17 18">
    <name type="scientific">Mesobacillus persicus</name>
    <dbReference type="NCBI Taxonomy" id="930146"/>
    <lineage>
        <taxon>Bacteria</taxon>
        <taxon>Bacillati</taxon>
        <taxon>Bacillota</taxon>
        <taxon>Bacilli</taxon>
        <taxon>Bacillales</taxon>
        <taxon>Bacillaceae</taxon>
        <taxon>Mesobacillus</taxon>
    </lineage>
</organism>
<name>A0A1H7ZN03_9BACI</name>
<keyword evidence="11 14" id="KW-1133">Transmembrane helix</keyword>
<keyword evidence="18" id="KW-1185">Reference proteome</keyword>
<keyword evidence="8" id="KW-0547">Nucleotide-binding</keyword>
<dbReference type="GO" id="GO:0005886">
    <property type="term" value="C:plasma membrane"/>
    <property type="evidence" value="ECO:0007669"/>
    <property type="project" value="UniProtKB-SubCell"/>
</dbReference>
<evidence type="ECO:0000256" key="6">
    <source>
        <dbReference type="ARBA" id="ARBA00022679"/>
    </source>
</evidence>
<gene>
    <name evidence="17" type="ORF">SAMN05192533_10413</name>
</gene>
<evidence type="ECO:0000256" key="12">
    <source>
        <dbReference type="ARBA" id="ARBA00023012"/>
    </source>
</evidence>
<dbReference type="Gene3D" id="3.30.565.10">
    <property type="entry name" value="Histidine kinase-like ATPase, C-terminal domain"/>
    <property type="match status" value="1"/>
</dbReference>
<evidence type="ECO:0000256" key="13">
    <source>
        <dbReference type="ARBA" id="ARBA00023136"/>
    </source>
</evidence>
<dbReference type="SMART" id="SM00387">
    <property type="entry name" value="HATPase_c"/>
    <property type="match status" value="1"/>
</dbReference>
<evidence type="ECO:0000313" key="17">
    <source>
        <dbReference type="EMBL" id="SEM59696.1"/>
    </source>
</evidence>
<dbReference type="InterPro" id="IPR036890">
    <property type="entry name" value="HATPase_C_sf"/>
</dbReference>
<dbReference type="PANTHER" id="PTHR45528:SF1">
    <property type="entry name" value="SENSOR HISTIDINE KINASE CPXA"/>
    <property type="match status" value="1"/>
</dbReference>
<dbReference type="InterPro" id="IPR036097">
    <property type="entry name" value="HisK_dim/P_sf"/>
</dbReference>
<feature type="transmembrane region" description="Helical" evidence="14">
    <location>
        <begin position="7"/>
        <end position="33"/>
    </location>
</feature>
<evidence type="ECO:0000256" key="11">
    <source>
        <dbReference type="ARBA" id="ARBA00022989"/>
    </source>
</evidence>
<keyword evidence="4" id="KW-1003">Cell membrane</keyword>
<dbReference type="PRINTS" id="PR00344">
    <property type="entry name" value="BCTRLSENSOR"/>
</dbReference>
<evidence type="ECO:0000256" key="5">
    <source>
        <dbReference type="ARBA" id="ARBA00022553"/>
    </source>
</evidence>
<dbReference type="InterPro" id="IPR004358">
    <property type="entry name" value="Sig_transdc_His_kin-like_C"/>
</dbReference>
<evidence type="ECO:0000259" key="15">
    <source>
        <dbReference type="PROSITE" id="PS50109"/>
    </source>
</evidence>
<keyword evidence="7 14" id="KW-0812">Transmembrane</keyword>
<dbReference type="InterPro" id="IPR003661">
    <property type="entry name" value="HisK_dim/P_dom"/>
</dbReference>
<dbReference type="InterPro" id="IPR005467">
    <property type="entry name" value="His_kinase_dom"/>
</dbReference>
<dbReference type="Gene3D" id="1.10.287.130">
    <property type="match status" value="1"/>
</dbReference>
<dbReference type="STRING" id="930146.SAMN05192533_10413"/>
<dbReference type="Pfam" id="PF00512">
    <property type="entry name" value="HisKA"/>
    <property type="match status" value="1"/>
</dbReference>
<evidence type="ECO:0000256" key="4">
    <source>
        <dbReference type="ARBA" id="ARBA00022475"/>
    </source>
</evidence>
<dbReference type="SUPFAM" id="SSF158472">
    <property type="entry name" value="HAMP domain-like"/>
    <property type="match status" value="1"/>
</dbReference>
<feature type="transmembrane region" description="Helical" evidence="14">
    <location>
        <begin position="171"/>
        <end position="194"/>
    </location>
</feature>
<dbReference type="SUPFAM" id="SSF47384">
    <property type="entry name" value="Homodimeric domain of signal transducing histidine kinase"/>
    <property type="match status" value="1"/>
</dbReference>
<evidence type="ECO:0000256" key="10">
    <source>
        <dbReference type="ARBA" id="ARBA00022840"/>
    </source>
</evidence>
<dbReference type="CDD" id="cd00075">
    <property type="entry name" value="HATPase"/>
    <property type="match status" value="1"/>
</dbReference>
<comment type="subcellular location">
    <subcellularLocation>
        <location evidence="2">Cell membrane</location>
        <topology evidence="2">Multi-pass membrane protein</topology>
    </subcellularLocation>
</comment>
<evidence type="ECO:0000256" key="3">
    <source>
        <dbReference type="ARBA" id="ARBA00012438"/>
    </source>
</evidence>
<dbReference type="AlphaFoldDB" id="A0A1H7ZN03"/>
<feature type="domain" description="HAMP" evidence="16">
    <location>
        <begin position="196"/>
        <end position="248"/>
    </location>
</feature>
<dbReference type="Pfam" id="PF00672">
    <property type="entry name" value="HAMP"/>
    <property type="match status" value="1"/>
</dbReference>
<dbReference type="PANTHER" id="PTHR45528">
    <property type="entry name" value="SENSOR HISTIDINE KINASE CPXA"/>
    <property type="match status" value="1"/>
</dbReference>
<evidence type="ECO:0000256" key="8">
    <source>
        <dbReference type="ARBA" id="ARBA00022741"/>
    </source>
</evidence>
<sequence>MSIRSRLILSYIAMVVVPIILFIIAGLLIMAFFRGDIRELSSLLPESHNYKQTVSEDAELFGDIKETSLVNPVRFNDPSFLLAIQEELNRTESFLIIRQGEEILFSAREVNHITAEDLPEFGYHSSDNNIEEINHKTYSIKQHDFYLPEKGIASIFLIKDASVLVSLTQTFYPLLFTVLLLILVVTNGILTYYVSRSIVKPINSLKSAAQKIKEGKLNNSIDVKGKDELTELAQTFEAMRLQLKESATVQAQYEENRKELIAHISHDLKTPITSIKGYIEGIQDGVTTSPEMLNRYIQTIYQKSNDLDHLIDELFLYSKLDLKKVPFSFELVDLKEYLLDYVEELGFELEKKKVDIHLHYDHTACYQVHLDRDKIKRVFSNIIDNSLKYMDKEKGIIDIELSLGKGQVKIEIADNGPGIPSEAIPFIFHQFYRAEQSRNKQTGGSGLGLAIARMIVEEHGGKIAVESGQDIGTKIMISLREVS</sequence>
<dbReference type="FunFam" id="1.10.287.130:FF:000001">
    <property type="entry name" value="Two-component sensor histidine kinase"/>
    <property type="match status" value="1"/>
</dbReference>
<evidence type="ECO:0000259" key="16">
    <source>
        <dbReference type="PROSITE" id="PS50885"/>
    </source>
</evidence>
<dbReference type="CDD" id="cd06225">
    <property type="entry name" value="HAMP"/>
    <property type="match status" value="1"/>
</dbReference>
<keyword evidence="10" id="KW-0067">ATP-binding</keyword>
<dbReference type="InterPro" id="IPR003594">
    <property type="entry name" value="HATPase_dom"/>
</dbReference>
<dbReference type="RefSeq" id="WP_090742809.1">
    <property type="nucleotide sequence ID" value="NZ_FOBW01000004.1"/>
</dbReference>
<keyword evidence="13 14" id="KW-0472">Membrane</keyword>
<dbReference type="GO" id="GO:0005524">
    <property type="term" value="F:ATP binding"/>
    <property type="evidence" value="ECO:0007669"/>
    <property type="project" value="UniProtKB-KW"/>
</dbReference>
<reference evidence="18" key="1">
    <citation type="submission" date="2016-10" db="EMBL/GenBank/DDBJ databases">
        <authorList>
            <person name="Varghese N."/>
            <person name="Submissions S."/>
        </authorList>
    </citation>
    <scope>NUCLEOTIDE SEQUENCE [LARGE SCALE GENOMIC DNA]</scope>
    <source>
        <strain evidence="18">B48,IBRC-M 10115,DSM 25386,CECT 8001</strain>
    </source>
</reference>
<evidence type="ECO:0000256" key="7">
    <source>
        <dbReference type="ARBA" id="ARBA00022692"/>
    </source>
</evidence>
<dbReference type="Pfam" id="PF02518">
    <property type="entry name" value="HATPase_c"/>
    <property type="match status" value="1"/>
</dbReference>
<dbReference type="Proteomes" id="UP000198553">
    <property type="component" value="Unassembled WGS sequence"/>
</dbReference>
<comment type="catalytic activity">
    <reaction evidence="1">
        <text>ATP + protein L-histidine = ADP + protein N-phospho-L-histidine.</text>
        <dbReference type="EC" id="2.7.13.3"/>
    </reaction>
</comment>
<dbReference type="SUPFAM" id="SSF55874">
    <property type="entry name" value="ATPase domain of HSP90 chaperone/DNA topoisomerase II/histidine kinase"/>
    <property type="match status" value="1"/>
</dbReference>
<accession>A0A1H7ZN03</accession>
<dbReference type="InterPro" id="IPR003660">
    <property type="entry name" value="HAMP_dom"/>
</dbReference>
<dbReference type="SMART" id="SM00304">
    <property type="entry name" value="HAMP"/>
    <property type="match status" value="1"/>
</dbReference>
<dbReference type="PROSITE" id="PS50109">
    <property type="entry name" value="HIS_KIN"/>
    <property type="match status" value="1"/>
</dbReference>
<dbReference type="EMBL" id="FOBW01000004">
    <property type="protein sequence ID" value="SEM59696.1"/>
    <property type="molecule type" value="Genomic_DNA"/>
</dbReference>
<dbReference type="FunFam" id="3.30.565.10:FF:000006">
    <property type="entry name" value="Sensor histidine kinase WalK"/>
    <property type="match status" value="1"/>
</dbReference>
<dbReference type="CDD" id="cd00082">
    <property type="entry name" value="HisKA"/>
    <property type="match status" value="1"/>
</dbReference>
<dbReference type="EC" id="2.7.13.3" evidence="3"/>
<proteinExistence type="predicted"/>
<dbReference type="InterPro" id="IPR050398">
    <property type="entry name" value="HssS/ArlS-like"/>
</dbReference>
<dbReference type="Gene3D" id="6.10.340.10">
    <property type="match status" value="1"/>
</dbReference>
<protein>
    <recommendedName>
        <fullName evidence="3">histidine kinase</fullName>
        <ecNumber evidence="3">2.7.13.3</ecNumber>
    </recommendedName>
</protein>
<dbReference type="OrthoDB" id="335833at2"/>
<evidence type="ECO:0000256" key="2">
    <source>
        <dbReference type="ARBA" id="ARBA00004651"/>
    </source>
</evidence>
<keyword evidence="5" id="KW-0597">Phosphoprotein</keyword>
<evidence type="ECO:0000313" key="18">
    <source>
        <dbReference type="Proteomes" id="UP000198553"/>
    </source>
</evidence>
<feature type="domain" description="Histidine kinase" evidence="15">
    <location>
        <begin position="263"/>
        <end position="483"/>
    </location>
</feature>